<keyword evidence="2" id="KW-0964">Secreted</keyword>
<dbReference type="Gene3D" id="3.30.60.30">
    <property type="match status" value="1"/>
</dbReference>
<dbReference type="InterPro" id="IPR002350">
    <property type="entry name" value="Kazal_dom"/>
</dbReference>
<evidence type="ECO:0000313" key="6">
    <source>
        <dbReference type="Proteomes" id="UP000019118"/>
    </source>
</evidence>
<feature type="domain" description="Kazal-like" evidence="4">
    <location>
        <begin position="47"/>
        <end position="94"/>
    </location>
</feature>
<dbReference type="SMART" id="SM01318">
    <property type="entry name" value="SVWC"/>
    <property type="match status" value="1"/>
</dbReference>
<dbReference type="PANTHER" id="PTHR21179:SF1">
    <property type="entry name" value="KAZ1-TYPE SERINE PROTEASE INHIBITOR-LIKE PROTEIN TYPE EPSILON-RELATED"/>
    <property type="match status" value="1"/>
</dbReference>
<dbReference type="AlphaFoldDB" id="A0AAR5Q7X2"/>
<feature type="signal peptide" evidence="3">
    <location>
        <begin position="1"/>
        <end position="21"/>
    </location>
</feature>
<dbReference type="Pfam" id="PF07648">
    <property type="entry name" value="Kazal_2"/>
    <property type="match status" value="1"/>
</dbReference>
<reference evidence="6" key="1">
    <citation type="journal article" date="2013" name="Genome Biol.">
        <title>Draft genome of the mountain pine beetle, Dendroctonus ponderosae Hopkins, a major forest pest.</title>
        <authorList>
            <person name="Keeling C.I."/>
            <person name="Yuen M.M."/>
            <person name="Liao N.Y."/>
            <person name="Docking T.R."/>
            <person name="Chan S.K."/>
            <person name="Taylor G.A."/>
            <person name="Palmquist D.L."/>
            <person name="Jackman S.D."/>
            <person name="Nguyen A."/>
            <person name="Li M."/>
            <person name="Henderson H."/>
            <person name="Janes J.K."/>
            <person name="Zhao Y."/>
            <person name="Pandoh P."/>
            <person name="Moore R."/>
            <person name="Sperling F.A."/>
            <person name="Huber D.P."/>
            <person name="Birol I."/>
            <person name="Jones S.J."/>
            <person name="Bohlmann J."/>
        </authorList>
    </citation>
    <scope>NUCLEOTIDE SEQUENCE</scope>
</reference>
<dbReference type="GeneID" id="109543856"/>
<feature type="chain" id="PRO_5043893878" description="Kazal-like domain-containing protein" evidence="3">
    <location>
        <begin position="22"/>
        <end position="163"/>
    </location>
</feature>
<accession>A0AAR5Q7X2</accession>
<keyword evidence="6" id="KW-1185">Reference proteome</keyword>
<keyword evidence="3" id="KW-0732">Signal</keyword>
<dbReference type="GO" id="GO:0004867">
    <property type="term" value="F:serine-type endopeptidase inhibitor activity"/>
    <property type="evidence" value="ECO:0007669"/>
    <property type="project" value="InterPro"/>
</dbReference>
<name>A0AAR5Q7X2_DENPD</name>
<dbReference type="CDD" id="cd00104">
    <property type="entry name" value="KAZAL_FS"/>
    <property type="match status" value="1"/>
</dbReference>
<reference evidence="5" key="2">
    <citation type="submission" date="2024-08" db="UniProtKB">
        <authorList>
            <consortium name="EnsemblMetazoa"/>
        </authorList>
    </citation>
    <scope>IDENTIFICATION</scope>
</reference>
<dbReference type="EnsemblMetazoa" id="XM_019913774.1">
    <property type="protein sequence ID" value="XP_019769333.1"/>
    <property type="gene ID" value="LOC109543856"/>
</dbReference>
<evidence type="ECO:0000256" key="3">
    <source>
        <dbReference type="SAM" id="SignalP"/>
    </source>
</evidence>
<proteinExistence type="predicted"/>
<dbReference type="InterPro" id="IPR039932">
    <property type="entry name" value="Spink4-like"/>
</dbReference>
<organism evidence="5 6">
    <name type="scientific">Dendroctonus ponderosae</name>
    <name type="common">Mountain pine beetle</name>
    <dbReference type="NCBI Taxonomy" id="77166"/>
    <lineage>
        <taxon>Eukaryota</taxon>
        <taxon>Metazoa</taxon>
        <taxon>Ecdysozoa</taxon>
        <taxon>Arthropoda</taxon>
        <taxon>Hexapoda</taxon>
        <taxon>Insecta</taxon>
        <taxon>Pterygota</taxon>
        <taxon>Neoptera</taxon>
        <taxon>Endopterygota</taxon>
        <taxon>Coleoptera</taxon>
        <taxon>Polyphaga</taxon>
        <taxon>Cucujiformia</taxon>
        <taxon>Curculionidae</taxon>
        <taxon>Scolytinae</taxon>
        <taxon>Dendroctonus</taxon>
    </lineage>
</organism>
<dbReference type="GO" id="GO:0005576">
    <property type="term" value="C:extracellular region"/>
    <property type="evidence" value="ECO:0007669"/>
    <property type="project" value="UniProtKB-SubCell"/>
</dbReference>
<evidence type="ECO:0000313" key="5">
    <source>
        <dbReference type="EnsemblMetazoa" id="XP_019769333.1"/>
    </source>
</evidence>
<dbReference type="PROSITE" id="PS51465">
    <property type="entry name" value="KAZAL_2"/>
    <property type="match status" value="1"/>
</dbReference>
<evidence type="ECO:0000256" key="1">
    <source>
        <dbReference type="ARBA" id="ARBA00004613"/>
    </source>
</evidence>
<evidence type="ECO:0000259" key="4">
    <source>
        <dbReference type="PROSITE" id="PS51465"/>
    </source>
</evidence>
<dbReference type="SUPFAM" id="SSF100895">
    <property type="entry name" value="Kazal-type serine protease inhibitors"/>
    <property type="match status" value="1"/>
</dbReference>
<sequence>MYRLVLVIALGLLCVLHPSKGQSDLNDLGTVTDQASPQPAVSTSVDSAAYRSCFTNCRTIPTYNPVCGSDGVSYDNEFKLQCARLCGIDAHCFTASMGKFKKGEEKPLNNTCGVAICSDTRYISLMGCGVMGTTPPCYIAPGNLSKPYPHCCDILVCPHSPDE</sequence>
<dbReference type="InterPro" id="IPR036058">
    <property type="entry name" value="Kazal_dom_sf"/>
</dbReference>
<dbReference type="Proteomes" id="UP000019118">
    <property type="component" value="Unassembled WGS sequence"/>
</dbReference>
<evidence type="ECO:0000256" key="2">
    <source>
        <dbReference type="ARBA" id="ARBA00022525"/>
    </source>
</evidence>
<comment type="subcellular location">
    <subcellularLocation>
        <location evidence="1">Secreted</location>
    </subcellularLocation>
</comment>
<dbReference type="Pfam" id="PF15430">
    <property type="entry name" value="SVWC"/>
    <property type="match status" value="1"/>
</dbReference>
<dbReference type="InterPro" id="IPR029277">
    <property type="entry name" value="SVWC_dom"/>
</dbReference>
<dbReference type="PANTHER" id="PTHR21179">
    <property type="entry name" value="SERINE-TYPE ENDOPEPTIDASE INHIBITOR"/>
    <property type="match status" value="1"/>
</dbReference>
<protein>
    <recommendedName>
        <fullName evidence="4">Kazal-like domain-containing protein</fullName>
    </recommendedName>
</protein>
<dbReference type="RefSeq" id="XP_019769333.1">
    <property type="nucleotide sequence ID" value="XM_019913774.2"/>
</dbReference>
<dbReference type="KEGG" id="dpa:109543856"/>